<organism evidence="2 3">
    <name type="scientific">Leptosia nina</name>
    <dbReference type="NCBI Taxonomy" id="320188"/>
    <lineage>
        <taxon>Eukaryota</taxon>
        <taxon>Metazoa</taxon>
        <taxon>Ecdysozoa</taxon>
        <taxon>Arthropoda</taxon>
        <taxon>Hexapoda</taxon>
        <taxon>Insecta</taxon>
        <taxon>Pterygota</taxon>
        <taxon>Neoptera</taxon>
        <taxon>Endopterygota</taxon>
        <taxon>Lepidoptera</taxon>
        <taxon>Glossata</taxon>
        <taxon>Ditrysia</taxon>
        <taxon>Papilionoidea</taxon>
        <taxon>Pieridae</taxon>
        <taxon>Pierinae</taxon>
        <taxon>Leptosia</taxon>
    </lineage>
</organism>
<keyword evidence="3" id="KW-1185">Reference proteome</keyword>
<comment type="caution">
    <text evidence="2">The sequence shown here is derived from an EMBL/GenBank/DDBJ whole genome shotgun (WGS) entry which is preliminary data.</text>
</comment>
<dbReference type="Proteomes" id="UP001497472">
    <property type="component" value="Unassembled WGS sequence"/>
</dbReference>
<feature type="region of interest" description="Disordered" evidence="1">
    <location>
        <begin position="1"/>
        <end position="49"/>
    </location>
</feature>
<reference evidence="2 3" key="1">
    <citation type="submission" date="2023-11" db="EMBL/GenBank/DDBJ databases">
        <authorList>
            <person name="Okamura Y."/>
        </authorList>
    </citation>
    <scope>NUCLEOTIDE SEQUENCE [LARGE SCALE GENOMIC DNA]</scope>
</reference>
<name>A0AAV1J9R4_9NEOP</name>
<evidence type="ECO:0000313" key="3">
    <source>
        <dbReference type="Proteomes" id="UP001497472"/>
    </source>
</evidence>
<gene>
    <name evidence="2" type="ORF">LNINA_LOCUS4933</name>
</gene>
<feature type="compositionally biased region" description="Basic and acidic residues" evidence="1">
    <location>
        <begin position="15"/>
        <end position="31"/>
    </location>
</feature>
<accession>A0AAV1J9R4</accession>
<dbReference type="EMBL" id="CAVLEF010000006">
    <property type="protein sequence ID" value="CAK1545256.1"/>
    <property type="molecule type" value="Genomic_DNA"/>
</dbReference>
<protein>
    <submittedName>
        <fullName evidence="2">Uncharacterized protein</fullName>
    </submittedName>
</protein>
<feature type="compositionally biased region" description="Polar residues" evidence="1">
    <location>
        <begin position="32"/>
        <end position="42"/>
    </location>
</feature>
<proteinExistence type="predicted"/>
<evidence type="ECO:0000256" key="1">
    <source>
        <dbReference type="SAM" id="MobiDB-lite"/>
    </source>
</evidence>
<sequence>MADKEAVEQPIEVPDQFKDKPTPEDDSKSKDTPTPLSSTGASRNLIKVPPNCPSGYSTLVIFRISYRRNMADDKDTQPDEQPKEVEVNETVSKVELPESNAVPNSTTERAPPEITLRNMIDVPPNCPPGFKRGADGVCREIF</sequence>
<dbReference type="AlphaFoldDB" id="A0AAV1J9R4"/>
<evidence type="ECO:0000313" key="2">
    <source>
        <dbReference type="EMBL" id="CAK1545256.1"/>
    </source>
</evidence>